<keyword evidence="3" id="KW-0560">Oxidoreductase</keyword>
<feature type="domain" description="FAD-binding" evidence="4">
    <location>
        <begin position="238"/>
        <end position="292"/>
    </location>
</feature>
<evidence type="ECO:0000313" key="6">
    <source>
        <dbReference type="Proteomes" id="UP000050424"/>
    </source>
</evidence>
<protein>
    <recommendedName>
        <fullName evidence="4">FAD-binding domain-containing protein</fullName>
    </recommendedName>
</protein>
<accession>A0A0P7B5P6</accession>
<evidence type="ECO:0000313" key="5">
    <source>
        <dbReference type="EMBL" id="KPM41742.1"/>
    </source>
</evidence>
<sequence>METTEVIIVGAGPAGLSLAVALGMQKVKSIILEKNLEICEDPRAIAIAGDTARIINVLGINPNKIGQSMPAIHFHRSAFTSKPFLSIDHERDWLEQALPPTAVFFQPQLEKELRALVEASEYAELRLESTVISISDMSKSVQVTYSSKEGSSIELQGNYLVGADGKRGFVRKEYLEAFGIKQQPGFFCSLSAMPVAAGRFGPKHEKYWRFEYELPPNFIPSDPHKHLEEQMKAHMTIAGKELSFSQQVVNRWFHENVMLIGDAAHVFPPFGAQGIASGLRDALGLSWRLSLLCNPRLRANFPASRDALLHGWSRERRKGVDDSSILTAGNGSLLLSKSKLLVSVLNIASGALEYLPRFRDWLVNRYVDDRDGYRGVQEGFFLERQGGGIKTAQVCVKTNNGFVQLSDDVFNGHGGFLTLLLLGQSSDKEVLALEEALADAKLPPYLLSDDVVELCDGVPSSKSTSPATSKIKKLYLGTPEDTVRLVGDTLVPLYTPAPFRGRFQPSTRFALIRPDLVVFSQAEGLDQLMSQLDTALKMIERI</sequence>
<keyword evidence="2" id="KW-0274">FAD</keyword>
<comment type="caution">
    <text evidence="5">The sequence shown here is derived from an EMBL/GenBank/DDBJ whole genome shotgun (WGS) entry which is preliminary data.</text>
</comment>
<dbReference type="Pfam" id="PF01494">
    <property type="entry name" value="FAD_binding_3"/>
    <property type="match status" value="2"/>
</dbReference>
<dbReference type="STRING" id="78410.A0A0P7B5P6"/>
<dbReference type="AlphaFoldDB" id="A0A0P7B5P6"/>
<evidence type="ECO:0000256" key="1">
    <source>
        <dbReference type="ARBA" id="ARBA00022630"/>
    </source>
</evidence>
<reference evidence="5 6" key="1">
    <citation type="submission" date="2015-09" db="EMBL/GenBank/DDBJ databases">
        <title>Draft genome of a European isolate of the apple canker pathogen Neonectria ditissima.</title>
        <authorList>
            <person name="Gomez-Cortecero A."/>
            <person name="Harrison R.J."/>
            <person name="Armitage A.D."/>
        </authorList>
    </citation>
    <scope>NUCLEOTIDE SEQUENCE [LARGE SCALE GENOMIC DNA]</scope>
    <source>
        <strain evidence="5 6">R09/05</strain>
    </source>
</reference>
<name>A0A0P7B5P6_9HYPO</name>
<dbReference type="InterPro" id="IPR050631">
    <property type="entry name" value="PheA/TfdB_FAD_monoxygenase"/>
</dbReference>
<dbReference type="SUPFAM" id="SSF51905">
    <property type="entry name" value="FAD/NAD(P)-binding domain"/>
    <property type="match status" value="1"/>
</dbReference>
<evidence type="ECO:0000256" key="2">
    <source>
        <dbReference type="ARBA" id="ARBA00022827"/>
    </source>
</evidence>
<organism evidence="5 6">
    <name type="scientific">Neonectria ditissima</name>
    <dbReference type="NCBI Taxonomy" id="78410"/>
    <lineage>
        <taxon>Eukaryota</taxon>
        <taxon>Fungi</taxon>
        <taxon>Dikarya</taxon>
        <taxon>Ascomycota</taxon>
        <taxon>Pezizomycotina</taxon>
        <taxon>Sordariomycetes</taxon>
        <taxon>Hypocreomycetidae</taxon>
        <taxon>Hypocreales</taxon>
        <taxon>Nectriaceae</taxon>
        <taxon>Neonectria</taxon>
    </lineage>
</organism>
<feature type="domain" description="FAD-binding" evidence="4">
    <location>
        <begin position="4"/>
        <end position="174"/>
    </location>
</feature>
<dbReference type="PRINTS" id="PR00420">
    <property type="entry name" value="RNGMNOXGNASE"/>
</dbReference>
<dbReference type="PANTHER" id="PTHR43476">
    <property type="entry name" value="3-(3-HYDROXY-PHENYL)PROPIONATE/3-HYDROXYCINNAMIC ACID HYDROXYLASE"/>
    <property type="match status" value="1"/>
</dbReference>
<dbReference type="OrthoDB" id="2096480at2759"/>
<evidence type="ECO:0000256" key="3">
    <source>
        <dbReference type="ARBA" id="ARBA00023002"/>
    </source>
</evidence>
<dbReference type="PANTHER" id="PTHR43476:SF3">
    <property type="entry name" value="FAD-BINDING MONOOXYGENASE"/>
    <property type="match status" value="1"/>
</dbReference>
<dbReference type="Gene3D" id="3.50.50.60">
    <property type="entry name" value="FAD/NAD(P)-binding domain"/>
    <property type="match status" value="2"/>
</dbReference>
<keyword evidence="1" id="KW-0285">Flavoprotein</keyword>
<proteinExistence type="predicted"/>
<dbReference type="Proteomes" id="UP000050424">
    <property type="component" value="Unassembled WGS sequence"/>
</dbReference>
<dbReference type="InterPro" id="IPR036188">
    <property type="entry name" value="FAD/NAD-bd_sf"/>
</dbReference>
<evidence type="ECO:0000259" key="4">
    <source>
        <dbReference type="Pfam" id="PF01494"/>
    </source>
</evidence>
<dbReference type="GO" id="GO:0071949">
    <property type="term" value="F:FAD binding"/>
    <property type="evidence" value="ECO:0007669"/>
    <property type="project" value="InterPro"/>
</dbReference>
<dbReference type="GO" id="GO:0016491">
    <property type="term" value="F:oxidoreductase activity"/>
    <property type="evidence" value="ECO:0007669"/>
    <property type="project" value="UniProtKB-KW"/>
</dbReference>
<keyword evidence="6" id="KW-1185">Reference proteome</keyword>
<dbReference type="InterPro" id="IPR002938">
    <property type="entry name" value="FAD-bd"/>
</dbReference>
<dbReference type="EMBL" id="LKCW01000060">
    <property type="protein sequence ID" value="KPM41742.1"/>
    <property type="molecule type" value="Genomic_DNA"/>
</dbReference>
<gene>
    <name evidence="5" type="ORF">AK830_g4857</name>
</gene>